<protein>
    <submittedName>
        <fullName evidence="1">Uncharacterized protein</fullName>
    </submittedName>
</protein>
<evidence type="ECO:0000313" key="1">
    <source>
        <dbReference type="EMBL" id="QZA09642.1"/>
    </source>
</evidence>
<evidence type="ECO:0000313" key="2">
    <source>
        <dbReference type="Proteomes" id="UP000825008"/>
    </source>
</evidence>
<gene>
    <name evidence="1" type="ORF">K3U94_10695</name>
</gene>
<proteinExistence type="predicted"/>
<reference evidence="1" key="1">
    <citation type="submission" date="2021-08" db="EMBL/GenBank/DDBJ databases">
        <title>Whole genome sequencing of non-tuberculosis mycobacteria type-strains.</title>
        <authorList>
            <person name="Igarashi Y."/>
            <person name="Osugi A."/>
            <person name="Mitarai S."/>
        </authorList>
    </citation>
    <scope>NUCLEOTIDE SEQUENCE</scope>
    <source>
        <strain evidence="1">JCM 30995</strain>
    </source>
</reference>
<dbReference type="AlphaFoldDB" id="A0A9X7WL44"/>
<dbReference type="KEGG" id="mher:K3U94_10695"/>
<name>A0A9X7WL44_9MYCO</name>
<organism evidence="1 2">
    <name type="scientific">Mycolicibacter heraklionensis</name>
    <dbReference type="NCBI Taxonomy" id="512402"/>
    <lineage>
        <taxon>Bacteria</taxon>
        <taxon>Bacillati</taxon>
        <taxon>Actinomycetota</taxon>
        <taxon>Actinomycetes</taxon>
        <taxon>Mycobacteriales</taxon>
        <taxon>Mycobacteriaceae</taxon>
        <taxon>Mycolicibacter</taxon>
    </lineage>
</organism>
<sequence length="107" mass="11536">MNYTQLAVLGAEFVAGTVALLTKRDATVFDVRADAEADWIKQIVDTFVDPSGVMSACTPSRLNNEGDPGAIRARDTNYGKGFGDYFAYRDLLENWLAAGDLAGLDLA</sequence>
<dbReference type="RefSeq" id="WP_220696456.1">
    <property type="nucleotide sequence ID" value="NZ_CP080997.1"/>
</dbReference>
<dbReference type="Proteomes" id="UP000825008">
    <property type="component" value="Chromosome"/>
</dbReference>
<dbReference type="EMBL" id="CP080997">
    <property type="protein sequence ID" value="QZA09642.1"/>
    <property type="molecule type" value="Genomic_DNA"/>
</dbReference>
<accession>A0A9X7WL44</accession>